<dbReference type="EMBL" id="JAAGRN010000008">
    <property type="protein sequence ID" value="NDY83899.1"/>
    <property type="molecule type" value="Genomic_DNA"/>
</dbReference>
<dbReference type="InterPro" id="IPR003848">
    <property type="entry name" value="DUF218"/>
</dbReference>
<dbReference type="PANTHER" id="PTHR30336:SF4">
    <property type="entry name" value="ENVELOPE BIOGENESIS FACTOR ELYC"/>
    <property type="match status" value="1"/>
</dbReference>
<evidence type="ECO:0000256" key="1">
    <source>
        <dbReference type="SAM" id="Phobius"/>
    </source>
</evidence>
<dbReference type="Gene3D" id="3.40.50.620">
    <property type="entry name" value="HUPs"/>
    <property type="match status" value="1"/>
</dbReference>
<gene>
    <name evidence="3" type="ORF">G3I67_11725</name>
</gene>
<protein>
    <submittedName>
        <fullName evidence="3">YdcF family protein</fullName>
    </submittedName>
</protein>
<dbReference type="RefSeq" id="WP_163655576.1">
    <property type="nucleotide sequence ID" value="NZ_JAAGRN010000008.1"/>
</dbReference>
<accession>A0A6B2R3E2</accession>
<comment type="caution">
    <text evidence="3">The sequence shown here is derived from an EMBL/GenBank/DDBJ whole genome shotgun (WGS) entry which is preliminary data.</text>
</comment>
<dbReference type="GO" id="GO:0005886">
    <property type="term" value="C:plasma membrane"/>
    <property type="evidence" value="ECO:0007669"/>
    <property type="project" value="TreeGrafter"/>
</dbReference>
<reference evidence="3" key="1">
    <citation type="submission" date="2020-02" db="EMBL/GenBank/DDBJ databases">
        <authorList>
            <person name="Chen W.-M."/>
        </authorList>
    </citation>
    <scope>NUCLEOTIDE SEQUENCE</scope>
    <source>
        <strain evidence="3">NBD-18</strain>
    </source>
</reference>
<dbReference type="PANTHER" id="PTHR30336">
    <property type="entry name" value="INNER MEMBRANE PROTEIN, PROBABLE PERMEASE"/>
    <property type="match status" value="1"/>
</dbReference>
<dbReference type="CDD" id="cd06259">
    <property type="entry name" value="YdcF-like"/>
    <property type="match status" value="1"/>
</dbReference>
<dbReference type="AlphaFoldDB" id="A0A6B2R3E2"/>
<proteinExistence type="predicted"/>
<keyword evidence="1" id="KW-0472">Membrane</keyword>
<evidence type="ECO:0000313" key="3">
    <source>
        <dbReference type="EMBL" id="NDY83899.1"/>
    </source>
</evidence>
<evidence type="ECO:0000259" key="2">
    <source>
        <dbReference type="Pfam" id="PF02698"/>
    </source>
</evidence>
<name>A0A6B2R3E2_9BURK</name>
<dbReference type="Pfam" id="PF02698">
    <property type="entry name" value="DUF218"/>
    <property type="match status" value="1"/>
</dbReference>
<keyword evidence="1" id="KW-1133">Transmembrane helix</keyword>
<organism evidence="3">
    <name type="scientific">Sheuella amnicola</name>
    <dbReference type="NCBI Taxonomy" id="2707330"/>
    <lineage>
        <taxon>Bacteria</taxon>
        <taxon>Pseudomonadati</taxon>
        <taxon>Pseudomonadota</taxon>
        <taxon>Betaproteobacteria</taxon>
        <taxon>Burkholderiales</taxon>
        <taxon>Alcaligenaceae</taxon>
        <taxon>Sheuella</taxon>
    </lineage>
</organism>
<dbReference type="InterPro" id="IPR014729">
    <property type="entry name" value="Rossmann-like_a/b/a_fold"/>
</dbReference>
<feature type="transmembrane region" description="Helical" evidence="1">
    <location>
        <begin position="27"/>
        <end position="44"/>
    </location>
</feature>
<dbReference type="InterPro" id="IPR051599">
    <property type="entry name" value="Cell_Envelope_Assoc"/>
</dbReference>
<sequence length="237" mass="26304">MILLVCAVLAALLQHKRIAIGLTASGLLWVLVWSLPITTLYFGGKLESMYEYQPAESQEKGDVIMVLGGNTQANRANWFEPYNRATATDRIDRAQALYLNGRAPKILLSGGALHGKVSEAQGMAQVLKHRGLPENALLLENESRNTYENVTLSQPMLEQLGHPKVLVVTSALHMPRAMAVFKSKGINAIAAPVAPQIVPPDDYTLYPWLPHTRSLEASRSIIKEYFGLLGYWIRDWI</sequence>
<dbReference type="GO" id="GO:0000270">
    <property type="term" value="P:peptidoglycan metabolic process"/>
    <property type="evidence" value="ECO:0007669"/>
    <property type="project" value="TreeGrafter"/>
</dbReference>
<dbReference type="GO" id="GO:0043164">
    <property type="term" value="P:Gram-negative-bacterium-type cell wall biogenesis"/>
    <property type="evidence" value="ECO:0007669"/>
    <property type="project" value="TreeGrafter"/>
</dbReference>
<feature type="domain" description="DUF218" evidence="2">
    <location>
        <begin position="62"/>
        <end position="227"/>
    </location>
</feature>
<keyword evidence="1" id="KW-0812">Transmembrane</keyword>